<evidence type="ECO:0000313" key="1">
    <source>
        <dbReference type="EMBL" id="GBN06307.1"/>
    </source>
</evidence>
<accession>A0A4Y2KXH7</accession>
<dbReference type="EMBL" id="BGPR01116193">
    <property type="protein sequence ID" value="GBN06307.1"/>
    <property type="molecule type" value="Genomic_DNA"/>
</dbReference>
<protein>
    <submittedName>
        <fullName evidence="1">Uncharacterized protein</fullName>
    </submittedName>
</protein>
<gene>
    <name evidence="1" type="ORF">AVEN_51556_1</name>
</gene>
<organism evidence="1 2">
    <name type="scientific">Araneus ventricosus</name>
    <name type="common">Orbweaver spider</name>
    <name type="synonym">Epeira ventricosa</name>
    <dbReference type="NCBI Taxonomy" id="182803"/>
    <lineage>
        <taxon>Eukaryota</taxon>
        <taxon>Metazoa</taxon>
        <taxon>Ecdysozoa</taxon>
        <taxon>Arthropoda</taxon>
        <taxon>Chelicerata</taxon>
        <taxon>Arachnida</taxon>
        <taxon>Araneae</taxon>
        <taxon>Araneomorphae</taxon>
        <taxon>Entelegynae</taxon>
        <taxon>Araneoidea</taxon>
        <taxon>Araneidae</taxon>
        <taxon>Araneus</taxon>
    </lineage>
</organism>
<evidence type="ECO:0000313" key="2">
    <source>
        <dbReference type="Proteomes" id="UP000499080"/>
    </source>
</evidence>
<dbReference type="OrthoDB" id="284854at2759"/>
<feature type="non-terminal residue" evidence="1">
    <location>
        <position position="1"/>
    </location>
</feature>
<dbReference type="AlphaFoldDB" id="A0A4Y2KXH7"/>
<name>A0A4Y2KXH7_ARAVE</name>
<proteinExistence type="predicted"/>
<sequence length="169" mass="19886">TATARGKAEQADISAMHAQEDATIARQIAKQFDPDIKMPGESIRFYFTLLQWEKKYSTNLMLRCRIHWKQKYSTNLMPRCRFNWKQKYSTNLMLRCHKGKGYIRRTAYRGRFPLTLGNSTRQSFSSRVALRHNRVRQNFCIVESEPGPLVTMPQFSLRLFVMPLYLNVS</sequence>
<comment type="caution">
    <text evidence="1">The sequence shown here is derived from an EMBL/GenBank/DDBJ whole genome shotgun (WGS) entry which is preliminary data.</text>
</comment>
<reference evidence="1 2" key="1">
    <citation type="journal article" date="2019" name="Sci. Rep.">
        <title>Orb-weaving spider Araneus ventricosus genome elucidates the spidroin gene catalogue.</title>
        <authorList>
            <person name="Kono N."/>
            <person name="Nakamura H."/>
            <person name="Ohtoshi R."/>
            <person name="Moran D.A.P."/>
            <person name="Shinohara A."/>
            <person name="Yoshida Y."/>
            <person name="Fujiwara M."/>
            <person name="Mori M."/>
            <person name="Tomita M."/>
            <person name="Arakawa K."/>
        </authorList>
    </citation>
    <scope>NUCLEOTIDE SEQUENCE [LARGE SCALE GENOMIC DNA]</scope>
</reference>
<dbReference type="Proteomes" id="UP000499080">
    <property type="component" value="Unassembled WGS sequence"/>
</dbReference>
<keyword evidence="2" id="KW-1185">Reference proteome</keyword>